<name>A0A7K1XSJ4_9SPHI</name>
<dbReference type="EMBL" id="WVHS01000001">
    <property type="protein sequence ID" value="MXV13983.1"/>
    <property type="molecule type" value="Genomic_DNA"/>
</dbReference>
<evidence type="ECO:0000256" key="6">
    <source>
        <dbReference type="ARBA" id="ARBA00038076"/>
    </source>
</evidence>
<evidence type="ECO:0000313" key="11">
    <source>
        <dbReference type="Proteomes" id="UP000451233"/>
    </source>
</evidence>
<dbReference type="GO" id="GO:0005886">
    <property type="term" value="C:plasma membrane"/>
    <property type="evidence" value="ECO:0007669"/>
    <property type="project" value="UniProtKB-SubCell"/>
</dbReference>
<keyword evidence="2" id="KW-1003">Cell membrane</keyword>
<keyword evidence="11" id="KW-1185">Reference proteome</keyword>
<feature type="transmembrane region" description="Helical" evidence="7">
    <location>
        <begin position="763"/>
        <end position="782"/>
    </location>
</feature>
<evidence type="ECO:0000256" key="1">
    <source>
        <dbReference type="ARBA" id="ARBA00004651"/>
    </source>
</evidence>
<evidence type="ECO:0000256" key="3">
    <source>
        <dbReference type="ARBA" id="ARBA00022692"/>
    </source>
</evidence>
<dbReference type="PANTHER" id="PTHR30572">
    <property type="entry name" value="MEMBRANE COMPONENT OF TRANSPORTER-RELATED"/>
    <property type="match status" value="1"/>
</dbReference>
<evidence type="ECO:0000256" key="7">
    <source>
        <dbReference type="SAM" id="Phobius"/>
    </source>
</evidence>
<feature type="domain" description="MacB-like periplasmic core" evidence="9">
    <location>
        <begin position="21"/>
        <end position="235"/>
    </location>
</feature>
<evidence type="ECO:0000256" key="2">
    <source>
        <dbReference type="ARBA" id="ARBA00022475"/>
    </source>
</evidence>
<feature type="transmembrane region" description="Helical" evidence="7">
    <location>
        <begin position="411"/>
        <end position="437"/>
    </location>
</feature>
<reference evidence="10 11" key="1">
    <citation type="submission" date="2019-11" db="EMBL/GenBank/DDBJ databases">
        <title>Pedobacter sp. HMF7056 Genome sequencing and assembly.</title>
        <authorList>
            <person name="Kang H."/>
            <person name="Kim H."/>
            <person name="Joh K."/>
        </authorList>
    </citation>
    <scope>NUCLEOTIDE SEQUENCE [LARGE SCALE GENOMIC DNA]</scope>
    <source>
        <strain evidence="10 11">HMF7056</strain>
    </source>
</reference>
<proteinExistence type="inferred from homology"/>
<dbReference type="InterPro" id="IPR025857">
    <property type="entry name" value="MacB_PCD"/>
</dbReference>
<gene>
    <name evidence="10" type="ORF">GS398_01615</name>
</gene>
<evidence type="ECO:0000259" key="9">
    <source>
        <dbReference type="Pfam" id="PF12704"/>
    </source>
</evidence>
<evidence type="ECO:0000259" key="8">
    <source>
        <dbReference type="Pfam" id="PF02687"/>
    </source>
</evidence>
<comment type="subcellular location">
    <subcellularLocation>
        <location evidence="1">Cell membrane</location>
        <topology evidence="1">Multi-pass membrane protein</topology>
    </subcellularLocation>
</comment>
<dbReference type="InterPro" id="IPR003838">
    <property type="entry name" value="ABC3_permease_C"/>
</dbReference>
<keyword evidence="3 7" id="KW-0812">Transmembrane</keyword>
<feature type="domain" description="ABC3 transporter permease C-terminal" evidence="8">
    <location>
        <begin position="714"/>
        <end position="821"/>
    </location>
</feature>
<dbReference type="AlphaFoldDB" id="A0A7K1XSJ4"/>
<feature type="transmembrane region" description="Helical" evidence="7">
    <location>
        <begin position="20"/>
        <end position="41"/>
    </location>
</feature>
<evidence type="ECO:0000313" key="10">
    <source>
        <dbReference type="EMBL" id="MXV13983.1"/>
    </source>
</evidence>
<dbReference type="GO" id="GO:0022857">
    <property type="term" value="F:transmembrane transporter activity"/>
    <property type="evidence" value="ECO:0007669"/>
    <property type="project" value="TreeGrafter"/>
</dbReference>
<evidence type="ECO:0000256" key="4">
    <source>
        <dbReference type="ARBA" id="ARBA00022989"/>
    </source>
</evidence>
<organism evidence="10 11">
    <name type="scientific">Hufsiella ginkgonis</name>
    <dbReference type="NCBI Taxonomy" id="2695274"/>
    <lineage>
        <taxon>Bacteria</taxon>
        <taxon>Pseudomonadati</taxon>
        <taxon>Bacteroidota</taxon>
        <taxon>Sphingobacteriia</taxon>
        <taxon>Sphingobacteriales</taxon>
        <taxon>Sphingobacteriaceae</taxon>
        <taxon>Hufsiella</taxon>
    </lineage>
</organism>
<feature type="transmembrane region" description="Helical" evidence="7">
    <location>
        <begin position="794"/>
        <end position="817"/>
    </location>
</feature>
<feature type="transmembrane region" description="Helical" evidence="7">
    <location>
        <begin position="458"/>
        <end position="481"/>
    </location>
</feature>
<feature type="transmembrane region" description="Helical" evidence="7">
    <location>
        <begin position="315"/>
        <end position="338"/>
    </location>
</feature>
<dbReference type="InterPro" id="IPR050250">
    <property type="entry name" value="Macrolide_Exporter_MacB"/>
</dbReference>
<sequence length="834" mass="93365">MIRTYLVLAWRNLVRNKGYAFINISGLAVGLMALVVILLYVNHETGYDQWDAQLDRVYRMGAEEVRNGEREKFGGWSPYPLGTQLAATCPEVARVTRITTMPEQIIGVKSNRFYEKKIISADSTFFDVFPYSFVYGSAATALKQPRSIVLSTEASRKLFGDSDPVGKTLDFVYADTALAYTVSGVFERKGPSHIDFDFCVSYFNKDPGNWARTIFTTYFLLNEHASPAQFSQKADRQYALAYYLRWESMSAGGKPVAIPSAKELARWMKEEKVSSAHLFFEPVSQIHIKPQAVNWRGAFSPTPVNDYAMGNHLPVMIFSVAGILILILACINYTNLAIAQAGKRGKETGVRKVLGSGRFHLVWQFLAEAFMQCLVALVIAVFFARIALVFFNRSFNLHLVIWNPVNAAQNWMMVAQLAAIIVITTLLSGTYPALFLSRYRPVTVLRGDTLKGVKGRPLRNGLIVAQFVISIAFISGMIIIYRQVSYMKNSDPGFDAAQVVSLKVRNSNLVTSGRPGERIQYLKTSLLNIPGVQQVAIADVYPGEETFNFQEAGFEGDTTHLSFNAIDFNYFKMFNMKLVEGRDFNPQLASDSINAAVLNESAVSKMKLRHPVGKVVRILARDYRIIGILKDNLNDGYQVKIKPNIYAIGAEKGMLGYDRILVKVNGRKAAASIGAITRFWQTVEPAFPLRYDWVDESFRKLMQKHEKLGKLSMAFTMVSLLIAMMGIFALTAFTAEQRKKEIGIRKVFGASVSAIVALLSRDFLKLVIIAMFIAFPVAWWIMDAWLQDFAYRIAVSWWMFGLAGSVSLVIAFGTVSFQALKAGMVKPVESLRNE</sequence>
<protein>
    <submittedName>
        <fullName evidence="10">FtsX-like permease family protein</fullName>
    </submittedName>
</protein>
<feature type="domain" description="MacB-like periplasmic core" evidence="9">
    <location>
        <begin position="468"/>
        <end position="632"/>
    </location>
</feature>
<dbReference type="Proteomes" id="UP000451233">
    <property type="component" value="Unassembled WGS sequence"/>
</dbReference>
<accession>A0A7K1XSJ4</accession>
<comment type="similarity">
    <text evidence="6">Belongs to the ABC-4 integral membrane protein family.</text>
</comment>
<keyword evidence="4 7" id="KW-1133">Transmembrane helix</keyword>
<feature type="transmembrane region" description="Helical" evidence="7">
    <location>
        <begin position="359"/>
        <end position="391"/>
    </location>
</feature>
<comment type="caution">
    <text evidence="10">The sequence shown here is derived from an EMBL/GenBank/DDBJ whole genome shotgun (WGS) entry which is preliminary data.</text>
</comment>
<dbReference type="Pfam" id="PF12704">
    <property type="entry name" value="MacB_PCD"/>
    <property type="match status" value="2"/>
</dbReference>
<dbReference type="RefSeq" id="WP_160904996.1">
    <property type="nucleotide sequence ID" value="NZ_WVHS01000001.1"/>
</dbReference>
<evidence type="ECO:0000256" key="5">
    <source>
        <dbReference type="ARBA" id="ARBA00023136"/>
    </source>
</evidence>
<feature type="transmembrane region" description="Helical" evidence="7">
    <location>
        <begin position="711"/>
        <end position="735"/>
    </location>
</feature>
<keyword evidence="5 7" id="KW-0472">Membrane</keyword>
<feature type="domain" description="ABC3 transporter permease C-terminal" evidence="8">
    <location>
        <begin position="320"/>
        <end position="439"/>
    </location>
</feature>
<dbReference type="Pfam" id="PF02687">
    <property type="entry name" value="FtsX"/>
    <property type="match status" value="2"/>
</dbReference>
<dbReference type="PANTHER" id="PTHR30572:SF4">
    <property type="entry name" value="ABC TRANSPORTER PERMEASE YTRF"/>
    <property type="match status" value="1"/>
</dbReference>